<feature type="signal peptide" evidence="3">
    <location>
        <begin position="1"/>
        <end position="18"/>
    </location>
</feature>
<keyword evidence="3" id="KW-0732">Signal</keyword>
<evidence type="ECO:0000256" key="2">
    <source>
        <dbReference type="SAM" id="Phobius"/>
    </source>
</evidence>
<reference evidence="5" key="2">
    <citation type="submission" date="2020-05" db="UniProtKB">
        <authorList>
            <consortium name="EnsemblMetazoa"/>
        </authorList>
    </citation>
    <scope>IDENTIFICATION</scope>
    <source>
        <strain evidence="5">Indian</strain>
    </source>
</reference>
<dbReference type="GO" id="GO:0060271">
    <property type="term" value="P:cilium assembly"/>
    <property type="evidence" value="ECO:0007669"/>
    <property type="project" value="TreeGrafter"/>
</dbReference>
<dbReference type="PANTHER" id="PTHR14611:SF2">
    <property type="entry name" value="TECTONIC"/>
    <property type="match status" value="1"/>
</dbReference>
<dbReference type="Pfam" id="PF25752">
    <property type="entry name" value="DUF1619_N"/>
    <property type="match status" value="1"/>
</dbReference>
<reference evidence="6" key="1">
    <citation type="journal article" date="2014" name="Genome Biol.">
        <title>Genome analysis of a major urban malaria vector mosquito, Anopheles stephensi.</title>
        <authorList>
            <person name="Jiang X."/>
            <person name="Peery A."/>
            <person name="Hall A.B."/>
            <person name="Sharma A."/>
            <person name="Chen X.G."/>
            <person name="Waterhouse R.M."/>
            <person name="Komissarov A."/>
            <person name="Riehle M.M."/>
            <person name="Shouche Y."/>
            <person name="Sharakhova M.V."/>
            <person name="Lawson D."/>
            <person name="Pakpour N."/>
            <person name="Arensburger P."/>
            <person name="Davidson V.L."/>
            <person name="Eiglmeier K."/>
            <person name="Emrich S."/>
            <person name="George P."/>
            <person name="Kennedy R.C."/>
            <person name="Mane S.P."/>
            <person name="Maslen G."/>
            <person name="Oringanje C."/>
            <person name="Qi Y."/>
            <person name="Settlage R."/>
            <person name="Tojo M."/>
            <person name="Tubio J.M."/>
            <person name="Unger M.F."/>
            <person name="Wang B."/>
            <person name="Vernick K.D."/>
            <person name="Ribeiro J.M."/>
            <person name="James A.A."/>
            <person name="Michel K."/>
            <person name="Riehle M.A."/>
            <person name="Luckhart S."/>
            <person name="Sharakhov I.V."/>
            <person name="Tu Z."/>
        </authorList>
    </citation>
    <scope>NUCLEOTIDE SEQUENCE [LARGE SCALE GENOMIC DNA]</scope>
    <source>
        <strain evidence="6">Indian</strain>
    </source>
</reference>
<feature type="domain" description="Tectonic-1-3 N-terminal" evidence="4">
    <location>
        <begin position="126"/>
        <end position="189"/>
    </location>
</feature>
<evidence type="ECO:0000256" key="1">
    <source>
        <dbReference type="SAM" id="MobiDB-lite"/>
    </source>
</evidence>
<dbReference type="VEuPathDB" id="VectorBase:ASTEI02068"/>
<evidence type="ECO:0000313" key="5">
    <source>
        <dbReference type="EnsemblMetazoa" id="ASTEI02068-PA"/>
    </source>
</evidence>
<accession>A0A182Y0T2</accession>
<dbReference type="EnsemblMetazoa" id="ASTEI02068-RA">
    <property type="protein sequence ID" value="ASTEI02068-PA"/>
    <property type="gene ID" value="ASTEI02068"/>
</dbReference>
<feature type="chain" id="PRO_5043747129" description="Tectonic-1-3 N-terminal domain-containing protein" evidence="3">
    <location>
        <begin position="19"/>
        <end position="705"/>
    </location>
</feature>
<dbReference type="GO" id="GO:0035869">
    <property type="term" value="C:ciliary transition zone"/>
    <property type="evidence" value="ECO:0007669"/>
    <property type="project" value="TreeGrafter"/>
</dbReference>
<keyword evidence="2" id="KW-0472">Membrane</keyword>
<dbReference type="AlphaFoldDB" id="A0A182Y0T2"/>
<feature type="compositionally biased region" description="Polar residues" evidence="1">
    <location>
        <begin position="39"/>
        <end position="59"/>
    </location>
</feature>
<feature type="region of interest" description="Disordered" evidence="1">
    <location>
        <begin position="39"/>
        <end position="105"/>
    </location>
</feature>
<dbReference type="InterPro" id="IPR040354">
    <property type="entry name" value="TCTN1-3"/>
</dbReference>
<evidence type="ECO:0000313" key="6">
    <source>
        <dbReference type="Proteomes" id="UP000076408"/>
    </source>
</evidence>
<dbReference type="OMA" id="DFQYNHG"/>
<organism evidence="5 6">
    <name type="scientific">Anopheles stephensi</name>
    <name type="common">Indo-Pakistan malaria mosquito</name>
    <dbReference type="NCBI Taxonomy" id="30069"/>
    <lineage>
        <taxon>Eukaryota</taxon>
        <taxon>Metazoa</taxon>
        <taxon>Ecdysozoa</taxon>
        <taxon>Arthropoda</taxon>
        <taxon>Hexapoda</taxon>
        <taxon>Insecta</taxon>
        <taxon>Pterygota</taxon>
        <taxon>Neoptera</taxon>
        <taxon>Endopterygota</taxon>
        <taxon>Diptera</taxon>
        <taxon>Nematocera</taxon>
        <taxon>Culicoidea</taxon>
        <taxon>Culicidae</taxon>
        <taxon>Anophelinae</taxon>
        <taxon>Anopheles</taxon>
    </lineage>
</organism>
<evidence type="ECO:0000256" key="3">
    <source>
        <dbReference type="SAM" id="SignalP"/>
    </source>
</evidence>
<name>A0A182Y0T2_ANOST</name>
<keyword evidence="2" id="KW-0812">Transmembrane</keyword>
<dbReference type="STRING" id="30069.A0A182Y0T2"/>
<keyword evidence="6" id="KW-1185">Reference proteome</keyword>
<dbReference type="PANTHER" id="PTHR14611">
    <property type="entry name" value="TECTONIC FAMILY MEMBER"/>
    <property type="match status" value="1"/>
</dbReference>
<evidence type="ECO:0000259" key="4">
    <source>
        <dbReference type="Pfam" id="PF25752"/>
    </source>
</evidence>
<feature type="transmembrane region" description="Helical" evidence="2">
    <location>
        <begin position="676"/>
        <end position="696"/>
    </location>
</feature>
<dbReference type="VEuPathDB" id="VectorBase:ASTE010711"/>
<dbReference type="InterPro" id="IPR057724">
    <property type="entry name" value="TCTN1-3_N"/>
</dbReference>
<protein>
    <recommendedName>
        <fullName evidence="4">Tectonic-1-3 N-terminal domain-containing protein</fullName>
    </recommendedName>
</protein>
<dbReference type="Proteomes" id="UP000076408">
    <property type="component" value="Unassembled WGS sequence"/>
</dbReference>
<sequence length="705" mass="79364">MTIKVLLILLALLAPSIAGGERNIQHFVKIDVAKINVKNTTDPNGNVSSTTPISEPVTDTSTKASTTESTTSTSATTSTTTSKATTTEAAVTTESTTTTSSSTATPALDPLDTLFPPLKAGRAAKLVPKGYYCRCDLTINVCDINCCCDIDCHAAILRTYDCDQEELHTDEYHHDEGLQSCRVQGGLFCLVEPIYEEGDDSYYNPERLPTATRHKWKEVFPLDSSTSSEDVRSDHYRVDDALYVYNETTLPVSLTGTVCQIDQPVRFLRDRTNLCRRTVDELSDFNRAFFRHAPSSVRFFRTPKKSTVMEHYCVEDGDCLNATVSVCNYGDGWNCTQGANLTDTTSPDEMFEEVPGTVCRELEIEFYHNYTNLQRVHMKLLCRPYPDRSSDEDIYVEVVWQRITVKFIVSTPPSKGNSTRAVSGNIGYLVGKPLIVSHQEFPPNGTLPPGETPPENRPNRMLAYFTNGTRLPDASFRLRFPVSRRNRCVLTETDHQTVDFGTDVFHRCNYIPPDLFNQTTGSVQNYTKFCHELQAGLYAQLLHGIYPDVTSAGGKSYDKLNLYLSKYGNPINRTTDWVRVRSTNVILDAEPGAEAPSSSTTDTIESYFTCSNMLINVEYRFYYARTRVRDVRHQAIVHDAEIVFGPRVNLRFRLDEEVRVPLFIQVQFFDLTSSSVTVVGFSWFVVGFCVVFAFLVRKTTSREYY</sequence>
<proteinExistence type="predicted"/>
<dbReference type="VEuPathDB" id="VectorBase:ASTEI20_040969"/>
<feature type="compositionally biased region" description="Low complexity" evidence="1">
    <location>
        <begin position="60"/>
        <end position="105"/>
    </location>
</feature>
<keyword evidence="2" id="KW-1133">Transmembrane helix</keyword>